<accession>A0A814PR39</accession>
<dbReference type="CDD" id="cd14498">
    <property type="entry name" value="DSP"/>
    <property type="match status" value="1"/>
</dbReference>
<dbReference type="SUPFAM" id="SSF52799">
    <property type="entry name" value="(Phosphotyrosine protein) phosphatases II"/>
    <property type="match status" value="1"/>
</dbReference>
<evidence type="ECO:0000256" key="1">
    <source>
        <dbReference type="ARBA" id="ARBA00008601"/>
    </source>
</evidence>
<dbReference type="OrthoDB" id="3176171at2759"/>
<protein>
    <recommendedName>
        <fullName evidence="9">Protein-tyrosine-phosphatase</fullName>
    </recommendedName>
</protein>
<comment type="similarity">
    <text evidence="1">Belongs to the protein-tyrosine phosphatase family. Non-receptor class dual specificity subfamily.</text>
</comment>
<dbReference type="InterPro" id="IPR000387">
    <property type="entry name" value="Tyr_Pase_dom"/>
</dbReference>
<dbReference type="Proteomes" id="UP000663891">
    <property type="component" value="Unassembled WGS sequence"/>
</dbReference>
<keyword evidence="3" id="KW-0904">Protein phosphatase</keyword>
<proteinExistence type="inferred from homology"/>
<evidence type="ECO:0000259" key="5">
    <source>
        <dbReference type="PROSITE" id="PS50054"/>
    </source>
</evidence>
<dbReference type="InterPro" id="IPR020422">
    <property type="entry name" value="TYR_PHOSPHATASE_DUAL_dom"/>
</dbReference>
<evidence type="ECO:0000256" key="3">
    <source>
        <dbReference type="ARBA" id="ARBA00022912"/>
    </source>
</evidence>
<feature type="region of interest" description="Disordered" evidence="4">
    <location>
        <begin position="994"/>
        <end position="1027"/>
    </location>
</feature>
<keyword evidence="2" id="KW-0378">Hydrolase</keyword>
<sequence>MSGISEVIDNLYISGFESPTAILSKGIRSIFNISSECPRQDLGPGVEYEKVHVQDIPSASIRIYFDRLADRIEQNLQDGKKTLVHCYVGRSRSATIILAYLMKYQQMSLRDAFYYLRSRRPIVGPNFGFIRQLMAYEKSLFGSTSVSFIDSSYDSIPDIYLSPGRSSSRRQTPRAPIQITNKTFSTLPKPSSFIQRSPTYTLPTLGSRSYSSYTDLRPLSSNSYRNSSFLHDPPELTHYNSTYDSLREPFYTPRVNALRTGRYIAPFFNRFYLPSNSYRNSSFLHDPPELTHYNSTYDSLREPFYTPRGLEQGRISVHLSPCLSNGQILTEEHFIDQPDELLDKPYYFKVTLNHIEVHDERYDKGLRIRYKIFNELEFSETNIVCRHATCARLKQSRTVTIPNVDDDWLTFFENGCIIFQIFAVQEESKSSANLFKMTTRDLKLLEQKQEDANLTPVNHQNTTLPSDSKLKAELTLLHKKYIRLEQKEKRIQQLCRDWENHNDYAKFYKLVSSIVFSSGTKLKPGPNAEKTENNMEIYLFGVEEQEYLDDAGRSDLEKQKYWDEYYTKMATKQRRVSLSYRVSTRRPTLIQRSSNSGSNLLSIVHESDGNEQSHGGRISAAHVDNVYLHERPNTPLWKRTVKSGNPSKTNDSKRLSTNHEKNSTTCGLEQGRISVHLSPCLSNGQILTEEHFIDQPDELLDKPYYFKVTLNHIEVHDERYDKGLRIRYKIFNELEFSETNIVCRHATCARLKQSRTVTIPNVDDDWITFFENGCIIFQIFAVQEESKSSANLFKMTTRDLKLQEQKQEDANLTPVNHQNTTLPSDSKLKAELTLLHKKYIRLEQKEKRIQQLCRDWENHNDYAKFYKLVSSIVFSSGTKLKPGPNAEKTENNMEIYLFGVEEQEYLDDAGRADSEKQKYWDEYYTKMATKQRRVSLSYRVSTRRPTLIQRSSNSGSNLLSIVHESDGNEQSHEGRISAAHVDNVYLHERPNTPLWKRTVKSGNPSKTNDAKRLSSNHEKNSTTCVIQ</sequence>
<dbReference type="GO" id="GO:0005737">
    <property type="term" value="C:cytoplasm"/>
    <property type="evidence" value="ECO:0007669"/>
    <property type="project" value="TreeGrafter"/>
</dbReference>
<organism evidence="7 8">
    <name type="scientific">Adineta steineri</name>
    <dbReference type="NCBI Taxonomy" id="433720"/>
    <lineage>
        <taxon>Eukaryota</taxon>
        <taxon>Metazoa</taxon>
        <taxon>Spiralia</taxon>
        <taxon>Gnathifera</taxon>
        <taxon>Rotifera</taxon>
        <taxon>Eurotatoria</taxon>
        <taxon>Bdelloidea</taxon>
        <taxon>Adinetida</taxon>
        <taxon>Adinetidae</taxon>
        <taxon>Adineta</taxon>
    </lineage>
</organism>
<dbReference type="SMART" id="SM00195">
    <property type="entry name" value="DSPc"/>
    <property type="match status" value="1"/>
</dbReference>
<dbReference type="InterPro" id="IPR029021">
    <property type="entry name" value="Prot-tyrosine_phosphatase-like"/>
</dbReference>
<feature type="compositionally biased region" description="Basic and acidic residues" evidence="4">
    <location>
        <begin position="650"/>
        <end position="662"/>
    </location>
</feature>
<dbReference type="PANTHER" id="PTHR45961:SF6">
    <property type="entry name" value="IP21249P"/>
    <property type="match status" value="1"/>
</dbReference>
<reference evidence="7" key="1">
    <citation type="submission" date="2021-02" db="EMBL/GenBank/DDBJ databases">
        <authorList>
            <person name="Nowell W R."/>
        </authorList>
    </citation>
    <scope>NUCLEOTIDE SEQUENCE</scope>
</reference>
<evidence type="ECO:0008006" key="9">
    <source>
        <dbReference type="Google" id="ProtNLM"/>
    </source>
</evidence>
<dbReference type="AlphaFoldDB" id="A0A814PR39"/>
<evidence type="ECO:0000256" key="2">
    <source>
        <dbReference type="ARBA" id="ARBA00022801"/>
    </source>
</evidence>
<comment type="caution">
    <text evidence="7">The sequence shown here is derived from an EMBL/GenBank/DDBJ whole genome shotgun (WGS) entry which is preliminary data.</text>
</comment>
<feature type="domain" description="Tyrosine specific protein phosphatases" evidence="6">
    <location>
        <begin position="63"/>
        <end position="121"/>
    </location>
</feature>
<feature type="compositionally biased region" description="Basic and acidic residues" evidence="4">
    <location>
        <begin position="1008"/>
        <end position="1020"/>
    </location>
</feature>
<dbReference type="PROSITE" id="PS00383">
    <property type="entry name" value="TYR_PHOSPHATASE_1"/>
    <property type="match status" value="1"/>
</dbReference>
<dbReference type="PROSITE" id="PS50054">
    <property type="entry name" value="TYR_PHOSPHATASE_DUAL"/>
    <property type="match status" value="1"/>
</dbReference>
<dbReference type="GO" id="GO:0004721">
    <property type="term" value="F:phosphoprotein phosphatase activity"/>
    <property type="evidence" value="ECO:0007669"/>
    <property type="project" value="UniProtKB-KW"/>
</dbReference>
<dbReference type="Pfam" id="PF00782">
    <property type="entry name" value="DSPc"/>
    <property type="match status" value="1"/>
</dbReference>
<dbReference type="PROSITE" id="PS50056">
    <property type="entry name" value="TYR_PHOSPHATASE_2"/>
    <property type="match status" value="1"/>
</dbReference>
<evidence type="ECO:0000313" key="7">
    <source>
        <dbReference type="EMBL" id="CAF1109688.1"/>
    </source>
</evidence>
<feature type="domain" description="Tyrosine-protein phosphatase" evidence="5">
    <location>
        <begin position="3"/>
        <end position="142"/>
    </location>
</feature>
<dbReference type="Gene3D" id="3.90.190.10">
    <property type="entry name" value="Protein tyrosine phosphatase superfamily"/>
    <property type="match status" value="1"/>
</dbReference>
<dbReference type="PANTHER" id="PTHR45961">
    <property type="entry name" value="IP21249P"/>
    <property type="match status" value="1"/>
</dbReference>
<gene>
    <name evidence="7" type="ORF">VCS650_LOCUS20565</name>
</gene>
<dbReference type="InterPro" id="IPR000340">
    <property type="entry name" value="Dual-sp_phosphatase_cat-dom"/>
</dbReference>
<dbReference type="InterPro" id="IPR016130">
    <property type="entry name" value="Tyr_Pase_AS"/>
</dbReference>
<dbReference type="EMBL" id="CAJNON010000214">
    <property type="protein sequence ID" value="CAF1109688.1"/>
    <property type="molecule type" value="Genomic_DNA"/>
</dbReference>
<evidence type="ECO:0000259" key="6">
    <source>
        <dbReference type="PROSITE" id="PS50056"/>
    </source>
</evidence>
<dbReference type="InterPro" id="IPR052103">
    <property type="entry name" value="Dual_spec_Phospatases"/>
</dbReference>
<evidence type="ECO:0000256" key="4">
    <source>
        <dbReference type="SAM" id="MobiDB-lite"/>
    </source>
</evidence>
<name>A0A814PR39_9BILA</name>
<feature type="region of interest" description="Disordered" evidence="4">
    <location>
        <begin position="636"/>
        <end position="665"/>
    </location>
</feature>
<evidence type="ECO:0000313" key="8">
    <source>
        <dbReference type="Proteomes" id="UP000663891"/>
    </source>
</evidence>